<evidence type="ECO:0000313" key="4">
    <source>
        <dbReference type="Proteomes" id="UP001259832"/>
    </source>
</evidence>
<dbReference type="InterPro" id="IPR011990">
    <property type="entry name" value="TPR-like_helical_dom_sf"/>
</dbReference>
<evidence type="ECO:0000256" key="2">
    <source>
        <dbReference type="SAM" id="MobiDB-lite"/>
    </source>
</evidence>
<evidence type="ECO:0000256" key="1">
    <source>
        <dbReference type="PROSITE-ProRule" id="PRU00339"/>
    </source>
</evidence>
<evidence type="ECO:0000313" key="3">
    <source>
        <dbReference type="EMBL" id="KAK1935130.1"/>
    </source>
</evidence>
<protein>
    <recommendedName>
        <fullName evidence="5">Tetratricopeptide repeat protein</fullName>
    </recommendedName>
</protein>
<dbReference type="InterPro" id="IPR019734">
    <property type="entry name" value="TPR_rpt"/>
</dbReference>
<dbReference type="PROSITE" id="PS50005">
    <property type="entry name" value="TPR"/>
    <property type="match status" value="1"/>
</dbReference>
<sequence>MADQFPATELPSSQSNFYPQGDEDSRAIDQELNNLISRLEDTFNSEASSAIAEMPPIRTQILTMILNTHTPLRWLPAFLQKWQDLLTSLDESTLTSIDCVDYCQELMALAGGWKIIGDIANARSTLGKCFQVLRQHLKIPFADPEQLEDYDSRGLRATAIAAKKLLLDCVAFQIATARNKTLLERQAAPALVQASLSKEFWMLLRKAPLSVEIACFLAQNLMKQRQFALVMRFLDHSPFYGEDTALTLIHARALAFGGFYRQSIAISESFPQHAREVNTTATEALQIYCDQLKKLLASREKADDCLRLEEYAEAAKGYEECLTMVDPADHKQISALLFGHANALLELGHLSKATNDLRKSVQLNPANKIAFVRLQTACLQLETERIKNELSQNKAGKKAYTRSLWQAV</sequence>
<dbReference type="EMBL" id="JASMQC010000024">
    <property type="protein sequence ID" value="KAK1935130.1"/>
    <property type="molecule type" value="Genomic_DNA"/>
</dbReference>
<keyword evidence="4" id="KW-1185">Reference proteome</keyword>
<dbReference type="Gene3D" id="1.25.40.10">
    <property type="entry name" value="Tetratricopeptide repeat domain"/>
    <property type="match status" value="1"/>
</dbReference>
<dbReference type="SUPFAM" id="SSF48452">
    <property type="entry name" value="TPR-like"/>
    <property type="match status" value="1"/>
</dbReference>
<accession>A0AAD9GB43</accession>
<feature type="repeat" description="TPR" evidence="1">
    <location>
        <begin position="334"/>
        <end position="367"/>
    </location>
</feature>
<evidence type="ECO:0008006" key="5">
    <source>
        <dbReference type="Google" id="ProtNLM"/>
    </source>
</evidence>
<name>A0AAD9GB43_9STRA</name>
<reference evidence="3" key="1">
    <citation type="submission" date="2023-08" db="EMBL/GenBank/DDBJ databases">
        <title>Reference Genome Resource for the Citrus Pathogen Phytophthora citrophthora.</title>
        <authorList>
            <person name="Moller H."/>
            <person name="Coetzee B."/>
            <person name="Rose L.J."/>
            <person name="Van Niekerk J.M."/>
        </authorList>
    </citation>
    <scope>NUCLEOTIDE SEQUENCE</scope>
    <source>
        <strain evidence="3">STE-U-9442</strain>
    </source>
</reference>
<keyword evidence="1" id="KW-0802">TPR repeat</keyword>
<proteinExistence type="predicted"/>
<organism evidence="3 4">
    <name type="scientific">Phytophthora citrophthora</name>
    <dbReference type="NCBI Taxonomy" id="4793"/>
    <lineage>
        <taxon>Eukaryota</taxon>
        <taxon>Sar</taxon>
        <taxon>Stramenopiles</taxon>
        <taxon>Oomycota</taxon>
        <taxon>Peronosporomycetes</taxon>
        <taxon>Peronosporales</taxon>
        <taxon>Peronosporaceae</taxon>
        <taxon>Phytophthora</taxon>
    </lineage>
</organism>
<gene>
    <name evidence="3" type="ORF">P3T76_010896</name>
</gene>
<dbReference type="Proteomes" id="UP001259832">
    <property type="component" value="Unassembled WGS sequence"/>
</dbReference>
<comment type="caution">
    <text evidence="3">The sequence shown here is derived from an EMBL/GenBank/DDBJ whole genome shotgun (WGS) entry which is preliminary data.</text>
</comment>
<dbReference type="AlphaFoldDB" id="A0AAD9GB43"/>
<feature type="region of interest" description="Disordered" evidence="2">
    <location>
        <begin position="1"/>
        <end position="23"/>
    </location>
</feature>